<dbReference type="GO" id="GO:0003723">
    <property type="term" value="F:RNA binding"/>
    <property type="evidence" value="ECO:0007669"/>
    <property type="project" value="InterPro"/>
</dbReference>
<dbReference type="GO" id="GO:0032259">
    <property type="term" value="P:methylation"/>
    <property type="evidence" value="ECO:0007669"/>
    <property type="project" value="UniProtKB-KW"/>
</dbReference>
<dbReference type="SUPFAM" id="SSF55315">
    <property type="entry name" value="L30e-like"/>
    <property type="match status" value="1"/>
</dbReference>
<dbReference type="SUPFAM" id="SSF75217">
    <property type="entry name" value="alpha/beta knot"/>
    <property type="match status" value="1"/>
</dbReference>
<dbReference type="Gene3D" id="3.40.1280.10">
    <property type="match status" value="1"/>
</dbReference>
<dbReference type="Pfam" id="PF00588">
    <property type="entry name" value="SpoU_methylase"/>
    <property type="match status" value="1"/>
</dbReference>
<keyword evidence="1" id="KW-0489">Methyltransferase</keyword>
<proteinExistence type="predicted"/>
<accession>A0A1F7U197</accession>
<dbReference type="GO" id="GO:0008173">
    <property type="term" value="F:RNA methyltransferase activity"/>
    <property type="evidence" value="ECO:0007669"/>
    <property type="project" value="InterPro"/>
</dbReference>
<sequence>MLTKAKEQLVRSLQSKKGRQENELCLVEGKKVIETAGQAVQWTFSRKDSARFDELVSTKTPQDVAGVAKIPKWSTADMASRKTIVVLDGVQDPGNVGAILRLCLGFDASLMLVESADVTSPKVVRASVGALFQVPWMVVPREDVLRAVLAFDRQVYRLEQGEGSTLNKKITPPCVLIAGSEGRGIQLDVSGPSISIAHNVALESLNVGHALAIVLHGWF</sequence>
<dbReference type="EMBL" id="MGDX01000002">
    <property type="protein sequence ID" value="OGL72025.1"/>
    <property type="molecule type" value="Genomic_DNA"/>
</dbReference>
<dbReference type="PANTHER" id="PTHR43191">
    <property type="entry name" value="RRNA METHYLTRANSFERASE 3"/>
    <property type="match status" value="1"/>
</dbReference>
<dbReference type="InterPro" id="IPR029028">
    <property type="entry name" value="Alpha/beta_knot_MTases"/>
</dbReference>
<dbReference type="InterPro" id="IPR029064">
    <property type="entry name" value="Ribosomal_eL30-like_sf"/>
</dbReference>
<dbReference type="AlphaFoldDB" id="A0A1F7U197"/>
<comment type="caution">
    <text evidence="4">The sequence shown here is derived from an EMBL/GenBank/DDBJ whole genome shotgun (WGS) entry which is preliminary data.</text>
</comment>
<dbReference type="InterPro" id="IPR051259">
    <property type="entry name" value="rRNA_Methyltransferase"/>
</dbReference>
<dbReference type="InterPro" id="IPR029026">
    <property type="entry name" value="tRNA_m1G_MTases_N"/>
</dbReference>
<dbReference type="CDD" id="cd18095">
    <property type="entry name" value="SpoU-like_rRNA-MTase"/>
    <property type="match status" value="1"/>
</dbReference>
<name>A0A1F7U197_9BACT</name>
<feature type="domain" description="tRNA/rRNA methyltransferase SpoU type" evidence="3">
    <location>
        <begin position="83"/>
        <end position="216"/>
    </location>
</feature>
<dbReference type="STRING" id="1802389.A3C17_04540"/>
<protein>
    <recommendedName>
        <fullName evidence="3">tRNA/rRNA methyltransferase SpoU type domain-containing protein</fullName>
    </recommendedName>
</protein>
<keyword evidence="2" id="KW-0808">Transferase</keyword>
<evidence type="ECO:0000256" key="2">
    <source>
        <dbReference type="ARBA" id="ARBA00022679"/>
    </source>
</evidence>
<organism evidence="4 5">
    <name type="scientific">Candidatus Uhrbacteria bacterium RIFCSPHIGHO2_02_FULL_53_13</name>
    <dbReference type="NCBI Taxonomy" id="1802389"/>
    <lineage>
        <taxon>Bacteria</taxon>
        <taxon>Candidatus Uhriibacteriota</taxon>
    </lineage>
</organism>
<dbReference type="Proteomes" id="UP000177097">
    <property type="component" value="Unassembled WGS sequence"/>
</dbReference>
<reference evidence="4 5" key="1">
    <citation type="journal article" date="2016" name="Nat. Commun.">
        <title>Thousands of microbial genomes shed light on interconnected biogeochemical processes in an aquifer system.</title>
        <authorList>
            <person name="Anantharaman K."/>
            <person name="Brown C.T."/>
            <person name="Hug L.A."/>
            <person name="Sharon I."/>
            <person name="Castelle C.J."/>
            <person name="Probst A.J."/>
            <person name="Thomas B.C."/>
            <person name="Singh A."/>
            <person name="Wilkins M.J."/>
            <person name="Karaoz U."/>
            <person name="Brodie E.L."/>
            <person name="Williams K.H."/>
            <person name="Hubbard S.S."/>
            <person name="Banfield J.F."/>
        </authorList>
    </citation>
    <scope>NUCLEOTIDE SEQUENCE [LARGE SCALE GENOMIC DNA]</scope>
</reference>
<dbReference type="GO" id="GO:0006396">
    <property type="term" value="P:RNA processing"/>
    <property type="evidence" value="ECO:0007669"/>
    <property type="project" value="InterPro"/>
</dbReference>
<evidence type="ECO:0000313" key="5">
    <source>
        <dbReference type="Proteomes" id="UP000177097"/>
    </source>
</evidence>
<dbReference type="PANTHER" id="PTHR43191:SF2">
    <property type="entry name" value="RRNA METHYLTRANSFERASE 3, MITOCHONDRIAL"/>
    <property type="match status" value="1"/>
</dbReference>
<evidence type="ECO:0000256" key="1">
    <source>
        <dbReference type="ARBA" id="ARBA00022603"/>
    </source>
</evidence>
<evidence type="ECO:0000313" key="4">
    <source>
        <dbReference type="EMBL" id="OGL72025.1"/>
    </source>
</evidence>
<evidence type="ECO:0000259" key="3">
    <source>
        <dbReference type="Pfam" id="PF00588"/>
    </source>
</evidence>
<dbReference type="Gene3D" id="3.30.1330.30">
    <property type="match status" value="1"/>
</dbReference>
<dbReference type="InterPro" id="IPR001537">
    <property type="entry name" value="SpoU_MeTrfase"/>
</dbReference>
<gene>
    <name evidence="4" type="ORF">A3C17_04540</name>
</gene>